<reference evidence="1" key="1">
    <citation type="journal article" date="2020" name="Nature">
        <title>Giant virus diversity and host interactions through global metagenomics.</title>
        <authorList>
            <person name="Schulz F."/>
            <person name="Roux S."/>
            <person name="Paez-Espino D."/>
            <person name="Jungbluth S."/>
            <person name="Walsh D.A."/>
            <person name="Denef V.J."/>
            <person name="McMahon K.D."/>
            <person name="Konstantinidis K.T."/>
            <person name="Eloe-Fadrosh E.A."/>
            <person name="Kyrpides N.C."/>
            <person name="Woyke T."/>
        </authorList>
    </citation>
    <scope>NUCLEOTIDE SEQUENCE</scope>
    <source>
        <strain evidence="1">GVMAG-S-1021933-23</strain>
    </source>
</reference>
<accession>A0A6C0AET3</accession>
<dbReference type="AlphaFoldDB" id="A0A6C0AET3"/>
<proteinExistence type="predicted"/>
<evidence type="ECO:0000313" key="1">
    <source>
        <dbReference type="EMBL" id="QHS78259.1"/>
    </source>
</evidence>
<dbReference type="EMBL" id="MN740595">
    <property type="protein sequence ID" value="QHS78259.1"/>
    <property type="molecule type" value="Genomic_DNA"/>
</dbReference>
<sequence length="111" mass="13642">MENKFEDFTPKTFEILFQGAICQDYTSRIEKYFGDKLSISEIRKKCRKLMKEYVDWFYQHKIEITCKCCKEKASKKNLEYFGFISRILNCFKNNYSDTEILEIWEREWKKL</sequence>
<organism evidence="1">
    <name type="scientific">viral metagenome</name>
    <dbReference type="NCBI Taxonomy" id="1070528"/>
    <lineage>
        <taxon>unclassified sequences</taxon>
        <taxon>metagenomes</taxon>
        <taxon>organismal metagenomes</taxon>
    </lineage>
</organism>
<protein>
    <submittedName>
        <fullName evidence="1">Uncharacterized protein</fullName>
    </submittedName>
</protein>
<name>A0A6C0AET3_9ZZZZ</name>